<dbReference type="EMBL" id="QOVW01000010">
    <property type="protein sequence ID" value="RDB37078.1"/>
    <property type="molecule type" value="Genomic_DNA"/>
</dbReference>
<proteinExistence type="predicted"/>
<accession>A0A369KTJ2</accession>
<dbReference type="SUPFAM" id="SSF48452">
    <property type="entry name" value="TPR-like"/>
    <property type="match status" value="1"/>
</dbReference>
<dbReference type="Proteomes" id="UP000253934">
    <property type="component" value="Unassembled WGS sequence"/>
</dbReference>
<gene>
    <name evidence="3" type="ORF">DCC88_01905</name>
</gene>
<sequence>MQYLQFSISVIGMTKPESFLSGSTHISAQNRSHKVIHLSRYLAHDSDTSKSSMINTKRSYGNSLFEETSYKAIRIAQRRKWTLILLIVALILSGVGILIYNQITTSKHNQLVAEYSQIEDIYNNEVIEFQKKNATTQKNSLAANDIPNNSQSMEKFADFAKKNMAEPIAWQAALRASTFYISKDQNDKAKQLLESLVQYSGRMPIIQIKARTSLAGIYAAEKNTEKALNELKIVEQIPENPLPMQTKLFQAQILFLSGNSSEAVKVLNQIISSPSTSSDFQTQQQAKIWLNYIES</sequence>
<organism evidence="3 4">
    <name type="scientific">Spirobacillus cienkowskii</name>
    <dbReference type="NCBI Taxonomy" id="495820"/>
    <lineage>
        <taxon>Bacteria</taxon>
        <taxon>Pseudomonadati</taxon>
        <taxon>Bdellovibrionota</taxon>
        <taxon>Oligoflexia</taxon>
        <taxon>Silvanigrellales</taxon>
        <taxon>Spirobacillus</taxon>
    </lineage>
</organism>
<reference evidence="3" key="1">
    <citation type="submission" date="2018-04" db="EMBL/GenBank/DDBJ databases">
        <title>Draft genome sequence of the Candidatus Spirobacillus cienkowskii, a pathogen of freshwater Daphnia species, reconstructed from hemolymph metagenomic reads.</title>
        <authorList>
            <person name="Bresciani L."/>
            <person name="Lemos L.N."/>
            <person name="Wale N."/>
            <person name="Lin J.Y."/>
            <person name="Fernandes G.R."/>
            <person name="Duffy M.A."/>
            <person name="Rodrigues J.M."/>
        </authorList>
    </citation>
    <scope>NUCLEOTIDE SEQUENCE [LARGE SCALE GENOMIC DNA]</scope>
    <source>
        <strain evidence="3">Binning01</strain>
    </source>
</reference>
<name>A0A369KTJ2_9BACT</name>
<evidence type="ECO:0000259" key="2">
    <source>
        <dbReference type="Pfam" id="PF09976"/>
    </source>
</evidence>
<protein>
    <recommendedName>
        <fullName evidence="2">Ancillary SecYEG translocon subunit/Cell division coordinator CpoB TPR domain-containing protein</fullName>
    </recommendedName>
</protein>
<keyword evidence="1" id="KW-0472">Membrane</keyword>
<feature type="transmembrane region" description="Helical" evidence="1">
    <location>
        <begin position="81"/>
        <end position="100"/>
    </location>
</feature>
<dbReference type="InterPro" id="IPR018704">
    <property type="entry name" value="SecYEG/CpoB_TPR"/>
</dbReference>
<dbReference type="Pfam" id="PF09976">
    <property type="entry name" value="TPR_21"/>
    <property type="match status" value="1"/>
</dbReference>
<comment type="caution">
    <text evidence="3">The sequence shown here is derived from an EMBL/GenBank/DDBJ whole genome shotgun (WGS) entry which is preliminary data.</text>
</comment>
<feature type="domain" description="Ancillary SecYEG translocon subunit/Cell division coordinator CpoB TPR" evidence="2">
    <location>
        <begin position="83"/>
        <end position="234"/>
    </location>
</feature>
<evidence type="ECO:0000313" key="3">
    <source>
        <dbReference type="EMBL" id="RDB37078.1"/>
    </source>
</evidence>
<keyword evidence="1" id="KW-0812">Transmembrane</keyword>
<dbReference type="InterPro" id="IPR011990">
    <property type="entry name" value="TPR-like_helical_dom_sf"/>
</dbReference>
<evidence type="ECO:0000256" key="1">
    <source>
        <dbReference type="SAM" id="Phobius"/>
    </source>
</evidence>
<dbReference type="AlphaFoldDB" id="A0A369KTJ2"/>
<dbReference type="Gene3D" id="1.25.40.10">
    <property type="entry name" value="Tetratricopeptide repeat domain"/>
    <property type="match status" value="1"/>
</dbReference>
<evidence type="ECO:0000313" key="4">
    <source>
        <dbReference type="Proteomes" id="UP000253934"/>
    </source>
</evidence>
<keyword evidence="1" id="KW-1133">Transmembrane helix</keyword>
<keyword evidence="4" id="KW-1185">Reference proteome</keyword>